<feature type="domain" description="MULE transposase" evidence="1">
    <location>
        <begin position="36"/>
        <end position="130"/>
    </location>
</feature>
<dbReference type="EMBL" id="NCKW01003426">
    <property type="protein sequence ID" value="POM76524.1"/>
    <property type="molecule type" value="Genomic_DNA"/>
</dbReference>
<keyword evidence="3" id="KW-1185">Reference proteome</keyword>
<reference evidence="2 3" key="1">
    <citation type="journal article" date="2017" name="Genome Biol. Evol.">
        <title>Phytophthora megakarya and P. palmivora, closely related causal agents of cacao black pod rot, underwent increases in genome sizes and gene numbers by different mechanisms.</title>
        <authorList>
            <person name="Ali S.S."/>
            <person name="Shao J."/>
            <person name="Lary D.J."/>
            <person name="Kronmiller B."/>
            <person name="Shen D."/>
            <person name="Strem M.D."/>
            <person name="Amoako-Attah I."/>
            <person name="Akrofi A.Y."/>
            <person name="Begoude B.A."/>
            <person name="Ten Hoopen G.M."/>
            <person name="Coulibaly K."/>
            <person name="Kebe B.I."/>
            <person name="Melnick R.L."/>
            <person name="Guiltinan M.J."/>
            <person name="Tyler B.M."/>
            <person name="Meinhardt L.W."/>
            <person name="Bailey B.A."/>
        </authorList>
    </citation>
    <scope>NUCLEOTIDE SEQUENCE [LARGE SCALE GENOMIC DNA]</scope>
    <source>
        <strain evidence="3">sbr112.9</strain>
    </source>
</reference>
<name>A0A2P4YFF6_9STRA</name>
<proteinExistence type="predicted"/>
<dbReference type="InterPro" id="IPR018289">
    <property type="entry name" value="MULE_transposase_dom"/>
</dbReference>
<protein>
    <recommendedName>
        <fullName evidence="1">MULE transposase domain-containing protein</fullName>
    </recommendedName>
</protein>
<evidence type="ECO:0000259" key="1">
    <source>
        <dbReference type="Pfam" id="PF10551"/>
    </source>
</evidence>
<dbReference type="Proteomes" id="UP000237271">
    <property type="component" value="Unassembled WGS sequence"/>
</dbReference>
<dbReference type="OrthoDB" id="7700696at2759"/>
<organism evidence="2 3">
    <name type="scientific">Phytophthora palmivora</name>
    <dbReference type="NCBI Taxonomy" id="4796"/>
    <lineage>
        <taxon>Eukaryota</taxon>
        <taxon>Sar</taxon>
        <taxon>Stramenopiles</taxon>
        <taxon>Oomycota</taxon>
        <taxon>Peronosporomycetes</taxon>
        <taxon>Peronosporales</taxon>
        <taxon>Peronosporaceae</taxon>
        <taxon>Phytophthora</taxon>
    </lineage>
</organism>
<comment type="caution">
    <text evidence="2">The sequence shown here is derived from an EMBL/GenBank/DDBJ whole genome shotgun (WGS) entry which is preliminary data.</text>
</comment>
<evidence type="ECO:0000313" key="3">
    <source>
        <dbReference type="Proteomes" id="UP000237271"/>
    </source>
</evidence>
<gene>
    <name evidence="2" type="ORF">PHPALM_6226</name>
</gene>
<dbReference type="Pfam" id="PF10551">
    <property type="entry name" value="MULE"/>
    <property type="match status" value="1"/>
</dbReference>
<evidence type="ECO:0000313" key="2">
    <source>
        <dbReference type="EMBL" id="POM76524.1"/>
    </source>
</evidence>
<sequence length="172" mass="19611">MIRKKNLNQVILKPDLELKESSGGRVPNYEISSCTLDSMFSLCTPNPFVQCVTLMMFDPRTKLYLTVFFSLMISRTRDSNKRLLHCIEFAVGSKPDINALVCDFESALIFAVREHFPESRIVGCLFHLKQAWRRKMKDLRLPNIEVSIAMQKGVLDMLTVVDPEKGEIKGVA</sequence>
<dbReference type="AlphaFoldDB" id="A0A2P4YFF6"/>
<accession>A0A2P4YFF6</accession>